<name>A0AA89C739_PINIB</name>
<keyword evidence="4" id="KW-1185">Reference proteome</keyword>
<accession>A0AA89C739</accession>
<feature type="region of interest" description="Disordered" evidence="1">
    <location>
        <begin position="273"/>
        <end position="424"/>
    </location>
</feature>
<evidence type="ECO:0000256" key="1">
    <source>
        <dbReference type="SAM" id="MobiDB-lite"/>
    </source>
</evidence>
<dbReference type="AlphaFoldDB" id="A0AA89C739"/>
<dbReference type="CDD" id="cd18186">
    <property type="entry name" value="BTB_POZ_ZBTB_KLHL-like"/>
    <property type="match status" value="1"/>
</dbReference>
<feature type="domain" description="BTB" evidence="2">
    <location>
        <begin position="30"/>
        <end position="96"/>
    </location>
</feature>
<dbReference type="SMART" id="SM00225">
    <property type="entry name" value="BTB"/>
    <property type="match status" value="1"/>
</dbReference>
<dbReference type="Pfam" id="PF00651">
    <property type="entry name" value="BTB"/>
    <property type="match status" value="1"/>
</dbReference>
<sequence>MNYQKVYMNQIYSSNMMGYLSQMWRNQLLCDAVIKTGNIITKAHRIVLIAACPMLQNMENASLGSHLEVRMAADIKQDSVNAFLQYIYEGYMMLTEENCKDIEKMAKLLQVESGRITEEMTGSSMSSSYKPGGQDPFERVPRIGSGIQHSDSGVKEDTLEVVHKEPPERDADGWPKESRLPPVHRTQSISVSSQLSKETNVQIVNVPNESDRFRVQQTPQSVQMSQARPTPPRTSTAPEPAQQSFSQIQSTAQKLEAQRIAADVMASLPSIHMQASSSVSQQQSMNAPAQKINIDPLPPPLHGPSTSTMRTSTISQPPTHPTQQTPPRLASKPFAAGSAMQATESHSPLSDKREKESNVAQGTSQVIPISAPQESRIPSQNISLQPATTEQIQNVEKLLAGDDVGMQDRKSEPSTSEASPDLSIIKIEEADTGGLDMYVDLPDDTKAMMQAHEGGTCESEDEGDFGQGEASNEGSNFSGEQMGAWQGQDVSFQGQDASFSGDGSFQGQEGSYQGFKVVLARKPGRKSRKIGSDRKATSQSAKMAQKRRRMSNAEKQKLYRLRRDQDPVKRQEYLEKCRRRYHEQKGKLSEPNEPLDRKPPKV</sequence>
<evidence type="ECO:0000313" key="4">
    <source>
        <dbReference type="Proteomes" id="UP001186944"/>
    </source>
</evidence>
<feature type="compositionally biased region" description="Basic and acidic residues" evidence="1">
    <location>
        <begin position="165"/>
        <end position="179"/>
    </location>
</feature>
<comment type="caution">
    <text evidence="3">The sequence shown here is derived from an EMBL/GenBank/DDBJ whole genome shotgun (WGS) entry which is preliminary data.</text>
</comment>
<evidence type="ECO:0000313" key="3">
    <source>
        <dbReference type="EMBL" id="KAK3103514.1"/>
    </source>
</evidence>
<dbReference type="PROSITE" id="PS50097">
    <property type="entry name" value="BTB"/>
    <property type="match status" value="1"/>
</dbReference>
<dbReference type="EMBL" id="VSWD01000005">
    <property type="protein sequence ID" value="KAK3103514.1"/>
    <property type="molecule type" value="Genomic_DNA"/>
</dbReference>
<feature type="compositionally biased region" description="Basic and acidic residues" evidence="1">
    <location>
        <begin position="583"/>
        <end position="602"/>
    </location>
</feature>
<feature type="compositionally biased region" description="Polar residues" evidence="1">
    <location>
        <begin position="488"/>
        <end position="511"/>
    </location>
</feature>
<dbReference type="PANTHER" id="PTHR24410:SF23">
    <property type="entry name" value="BTB DOMAIN-CONTAINING PROTEIN-RELATED"/>
    <property type="match status" value="1"/>
</dbReference>
<dbReference type="SUPFAM" id="SSF54695">
    <property type="entry name" value="POZ domain"/>
    <property type="match status" value="1"/>
</dbReference>
<feature type="compositionally biased region" description="Low complexity" evidence="1">
    <location>
        <begin position="311"/>
        <end position="327"/>
    </location>
</feature>
<reference evidence="3" key="1">
    <citation type="submission" date="2019-08" db="EMBL/GenBank/DDBJ databases">
        <title>The improved chromosome-level genome for the pearl oyster Pinctada fucata martensii using PacBio sequencing and Hi-C.</title>
        <authorList>
            <person name="Zheng Z."/>
        </authorList>
    </citation>
    <scope>NUCLEOTIDE SEQUENCE</scope>
    <source>
        <strain evidence="3">ZZ-2019</strain>
        <tissue evidence="3">Adductor muscle</tissue>
    </source>
</reference>
<dbReference type="Proteomes" id="UP001186944">
    <property type="component" value="Unassembled WGS sequence"/>
</dbReference>
<gene>
    <name evidence="3" type="ORF">FSP39_019806</name>
</gene>
<proteinExistence type="predicted"/>
<feature type="compositionally biased region" description="Low complexity" evidence="1">
    <location>
        <begin position="274"/>
        <end position="284"/>
    </location>
</feature>
<dbReference type="InterPro" id="IPR011333">
    <property type="entry name" value="SKP1/BTB/POZ_sf"/>
</dbReference>
<feature type="compositionally biased region" description="Polar residues" evidence="1">
    <location>
        <begin position="215"/>
        <end position="226"/>
    </location>
</feature>
<dbReference type="PANTHER" id="PTHR24410">
    <property type="entry name" value="HL07962P-RELATED"/>
    <property type="match status" value="1"/>
</dbReference>
<feature type="region of interest" description="Disordered" evidence="1">
    <location>
        <begin position="165"/>
        <end position="194"/>
    </location>
</feature>
<protein>
    <recommendedName>
        <fullName evidence="2">BTB domain-containing protein</fullName>
    </recommendedName>
</protein>
<dbReference type="Gene3D" id="3.30.710.10">
    <property type="entry name" value="Potassium Channel Kv1.1, Chain A"/>
    <property type="match status" value="1"/>
</dbReference>
<feature type="compositionally biased region" description="Basic and acidic residues" evidence="1">
    <location>
        <begin position="551"/>
        <end position="576"/>
    </location>
</feature>
<feature type="compositionally biased region" description="Polar residues" evidence="1">
    <location>
        <begin position="242"/>
        <end position="253"/>
    </location>
</feature>
<dbReference type="InterPro" id="IPR051481">
    <property type="entry name" value="BTB-POZ/Galectin-3-binding"/>
</dbReference>
<feature type="compositionally biased region" description="Polar residues" evidence="1">
    <location>
        <begin position="358"/>
        <end position="394"/>
    </location>
</feature>
<feature type="compositionally biased region" description="Polar residues" evidence="1">
    <location>
        <begin position="185"/>
        <end position="194"/>
    </location>
</feature>
<feature type="region of interest" description="Disordered" evidence="1">
    <location>
        <begin position="206"/>
        <end position="257"/>
    </location>
</feature>
<dbReference type="InterPro" id="IPR000210">
    <property type="entry name" value="BTB/POZ_dom"/>
</dbReference>
<feature type="region of interest" description="Disordered" evidence="1">
    <location>
        <begin position="450"/>
        <end position="602"/>
    </location>
</feature>
<feature type="compositionally biased region" description="Polar residues" evidence="1">
    <location>
        <begin position="469"/>
        <end position="479"/>
    </location>
</feature>
<evidence type="ECO:0000259" key="2">
    <source>
        <dbReference type="PROSITE" id="PS50097"/>
    </source>
</evidence>
<organism evidence="3 4">
    <name type="scientific">Pinctada imbricata</name>
    <name type="common">Atlantic pearl-oyster</name>
    <name type="synonym">Pinctada martensii</name>
    <dbReference type="NCBI Taxonomy" id="66713"/>
    <lineage>
        <taxon>Eukaryota</taxon>
        <taxon>Metazoa</taxon>
        <taxon>Spiralia</taxon>
        <taxon>Lophotrochozoa</taxon>
        <taxon>Mollusca</taxon>
        <taxon>Bivalvia</taxon>
        <taxon>Autobranchia</taxon>
        <taxon>Pteriomorphia</taxon>
        <taxon>Pterioida</taxon>
        <taxon>Pterioidea</taxon>
        <taxon>Pteriidae</taxon>
        <taxon>Pinctada</taxon>
    </lineage>
</organism>